<organism evidence="2 3">
    <name type="scientific">Aspergillus niger ATCC 13496</name>
    <dbReference type="NCBI Taxonomy" id="1353008"/>
    <lineage>
        <taxon>Eukaryota</taxon>
        <taxon>Fungi</taxon>
        <taxon>Dikarya</taxon>
        <taxon>Ascomycota</taxon>
        <taxon>Pezizomycotina</taxon>
        <taxon>Eurotiomycetes</taxon>
        <taxon>Eurotiomycetidae</taxon>
        <taxon>Eurotiales</taxon>
        <taxon>Aspergillaceae</taxon>
        <taxon>Aspergillus</taxon>
        <taxon>Aspergillus subgen. Circumdati</taxon>
    </lineage>
</organism>
<evidence type="ECO:0000313" key="3">
    <source>
        <dbReference type="Proteomes" id="UP000253845"/>
    </source>
</evidence>
<proteinExistence type="predicted"/>
<dbReference type="GO" id="GO:0016747">
    <property type="term" value="F:acyltransferase activity, transferring groups other than amino-acyl groups"/>
    <property type="evidence" value="ECO:0007669"/>
    <property type="project" value="InterPro"/>
</dbReference>
<dbReference type="InterPro" id="IPR000182">
    <property type="entry name" value="GNAT_dom"/>
</dbReference>
<dbReference type="PROSITE" id="PS51186">
    <property type="entry name" value="GNAT"/>
    <property type="match status" value="1"/>
</dbReference>
<keyword evidence="2" id="KW-0012">Acyltransferase</keyword>
<sequence>MGMGSLTLRAEGEDTLPKYTYSISDKNSKSTLSMTPILTLHRVTTLEELKSLSYIGADAFRDDAGMSWFFPGGRDHPEDFVVAWKYLLLQDFLDRGKFILAAKVRDTDEGAEGADRHPGRIVGFAVWERTGVCDAAKSWQGSSFSKKLKRIFLDVKIAYTFFLDTPRRSISWSNLKYFGRELDAAKASQPAETWYLSVLAVRTTAQGQGVGKKLLQWGIDRSEEEGIPSTLVATDAGFPLYGSRGFKRTGWLFFDNGKQKQTIMRRDTHYT</sequence>
<dbReference type="Proteomes" id="UP000253845">
    <property type="component" value="Unassembled WGS sequence"/>
</dbReference>
<dbReference type="SUPFAM" id="SSF55729">
    <property type="entry name" value="Acyl-CoA N-acyltransferases (Nat)"/>
    <property type="match status" value="1"/>
</dbReference>
<dbReference type="PANTHER" id="PTHR42791:SF1">
    <property type="entry name" value="N-ACETYLTRANSFERASE DOMAIN-CONTAINING PROTEIN"/>
    <property type="match status" value="1"/>
</dbReference>
<reference evidence="2 3" key="1">
    <citation type="submission" date="2018-07" db="EMBL/GenBank/DDBJ databases">
        <title>Section-level genome sequencing of Aspergillus section Nigri to investigate inter- and intra-species variation.</title>
        <authorList>
            <consortium name="DOE Joint Genome Institute"/>
            <person name="Vesth T.C."/>
            <person name="Nybo J.L."/>
            <person name="Theobald S."/>
            <person name="Frisvad J.C."/>
            <person name="Larsen T.O."/>
            <person name="Nielsen K.F."/>
            <person name="Hoof J.B."/>
            <person name="Brandl J."/>
            <person name="Salamov A."/>
            <person name="Riley R."/>
            <person name="Gladden J.M."/>
            <person name="Phatale P."/>
            <person name="Nielsen M.T."/>
            <person name="Lyhne E.K."/>
            <person name="Kogle M.E."/>
            <person name="Strasser K."/>
            <person name="McDonnell E."/>
            <person name="Barry K."/>
            <person name="Clum A."/>
            <person name="Chen C."/>
            <person name="Nolan M."/>
            <person name="Sandor L."/>
            <person name="Kuo A."/>
            <person name="Lipzen A."/>
            <person name="Hainaut M."/>
            <person name="Drula E."/>
            <person name="Tsang A."/>
            <person name="Magnuson J.K."/>
            <person name="Henrissat B."/>
            <person name="Wiebenga A."/>
            <person name="Simmons B.A."/>
            <person name="Makela M.R."/>
            <person name="De vries R.P."/>
            <person name="Grigoriev I.V."/>
            <person name="Mortensen U.H."/>
            <person name="Baker S.E."/>
            <person name="Andersen M.R."/>
        </authorList>
    </citation>
    <scope>NUCLEOTIDE SEQUENCE [LARGE SCALE GENOMIC DNA]</scope>
    <source>
        <strain evidence="2 3">ATCC 13496</strain>
    </source>
</reference>
<dbReference type="Gene3D" id="3.40.630.30">
    <property type="match status" value="1"/>
</dbReference>
<feature type="domain" description="N-acetyltransferase" evidence="1">
    <location>
        <begin position="124"/>
        <end position="269"/>
    </location>
</feature>
<keyword evidence="2" id="KW-0808">Transferase</keyword>
<dbReference type="InterPro" id="IPR052523">
    <property type="entry name" value="Trichothecene_AcTrans"/>
</dbReference>
<evidence type="ECO:0000259" key="1">
    <source>
        <dbReference type="PROSITE" id="PS51186"/>
    </source>
</evidence>
<protein>
    <submittedName>
        <fullName evidence="2">Acyl-CoA N-acyltransferase</fullName>
    </submittedName>
</protein>
<dbReference type="VEuPathDB" id="FungiDB:M747DRAFT_335153"/>
<dbReference type="InterPro" id="IPR016181">
    <property type="entry name" value="Acyl_CoA_acyltransferase"/>
</dbReference>
<dbReference type="AlphaFoldDB" id="A0A370BPU8"/>
<evidence type="ECO:0000313" key="2">
    <source>
        <dbReference type="EMBL" id="RDH15382.1"/>
    </source>
</evidence>
<accession>A0A370BPU8</accession>
<dbReference type="CDD" id="cd04301">
    <property type="entry name" value="NAT_SF"/>
    <property type="match status" value="1"/>
</dbReference>
<name>A0A370BPU8_ASPNG</name>
<gene>
    <name evidence="2" type="ORF">M747DRAFT_335153</name>
</gene>
<dbReference type="EMBL" id="KZ851949">
    <property type="protein sequence ID" value="RDH15382.1"/>
    <property type="molecule type" value="Genomic_DNA"/>
</dbReference>
<dbReference type="PANTHER" id="PTHR42791">
    <property type="entry name" value="GNAT FAMILY ACETYLTRANSFERASE"/>
    <property type="match status" value="1"/>
</dbReference>
<dbReference type="Pfam" id="PF13673">
    <property type="entry name" value="Acetyltransf_10"/>
    <property type="match status" value="1"/>
</dbReference>